<feature type="domain" description="Thioredoxin" evidence="9">
    <location>
        <begin position="281"/>
        <end position="432"/>
    </location>
</feature>
<dbReference type="InterPro" id="IPR000866">
    <property type="entry name" value="AhpC/TSA"/>
</dbReference>
<dbReference type="EMBL" id="SLUK01000003">
    <property type="protein sequence ID" value="TCL44127.1"/>
    <property type="molecule type" value="Genomic_DNA"/>
</dbReference>
<dbReference type="GO" id="GO:0016209">
    <property type="term" value="F:antioxidant activity"/>
    <property type="evidence" value="ECO:0007669"/>
    <property type="project" value="InterPro"/>
</dbReference>
<dbReference type="GO" id="GO:0017004">
    <property type="term" value="P:cytochrome complex assembly"/>
    <property type="evidence" value="ECO:0007669"/>
    <property type="project" value="InterPro"/>
</dbReference>
<feature type="compositionally biased region" description="Low complexity" evidence="7">
    <location>
        <begin position="250"/>
        <end position="282"/>
    </location>
</feature>
<evidence type="ECO:0000256" key="5">
    <source>
        <dbReference type="ARBA" id="ARBA00022989"/>
    </source>
</evidence>
<accession>A0A9X8UL05</accession>
<feature type="region of interest" description="Disordered" evidence="7">
    <location>
        <begin position="250"/>
        <end position="293"/>
    </location>
</feature>
<dbReference type="InterPro" id="IPR036249">
    <property type="entry name" value="Thioredoxin-like_sf"/>
</dbReference>
<evidence type="ECO:0000256" key="7">
    <source>
        <dbReference type="SAM" id="MobiDB-lite"/>
    </source>
</evidence>
<evidence type="ECO:0000256" key="3">
    <source>
        <dbReference type="ARBA" id="ARBA00022475"/>
    </source>
</evidence>
<evidence type="ECO:0000313" key="11">
    <source>
        <dbReference type="Proteomes" id="UP000294682"/>
    </source>
</evidence>
<keyword evidence="4 8" id="KW-0812">Transmembrane</keyword>
<dbReference type="AlphaFoldDB" id="A0A9X8UL05"/>
<dbReference type="PANTHER" id="PTHR31272">
    <property type="entry name" value="CYTOCHROME C-TYPE BIOGENESIS PROTEIN HI_1454-RELATED"/>
    <property type="match status" value="1"/>
</dbReference>
<dbReference type="Pfam" id="PF02683">
    <property type="entry name" value="DsbD_TM"/>
    <property type="match status" value="1"/>
</dbReference>
<dbReference type="InterPro" id="IPR013766">
    <property type="entry name" value="Thioredoxin_domain"/>
</dbReference>
<feature type="transmembrane region" description="Helical" evidence="8">
    <location>
        <begin position="178"/>
        <end position="200"/>
    </location>
</feature>
<dbReference type="Gene3D" id="3.40.30.10">
    <property type="entry name" value="Glutaredoxin"/>
    <property type="match status" value="1"/>
</dbReference>
<dbReference type="RefSeq" id="WP_132084231.1">
    <property type="nucleotide sequence ID" value="NZ_SLUK01000003.1"/>
</dbReference>
<feature type="transmembrane region" description="Helical" evidence="8">
    <location>
        <begin position="137"/>
        <end position="158"/>
    </location>
</feature>
<organism evidence="10 11">
    <name type="scientific">Harryflintia acetispora</name>
    <dbReference type="NCBI Taxonomy" id="1849041"/>
    <lineage>
        <taxon>Bacteria</taxon>
        <taxon>Bacillati</taxon>
        <taxon>Bacillota</taxon>
        <taxon>Clostridia</taxon>
        <taxon>Eubacteriales</taxon>
        <taxon>Oscillospiraceae</taxon>
        <taxon>Harryflintia</taxon>
    </lineage>
</organism>
<evidence type="ECO:0000256" key="1">
    <source>
        <dbReference type="ARBA" id="ARBA00004651"/>
    </source>
</evidence>
<reference evidence="10 11" key="1">
    <citation type="submission" date="2019-03" db="EMBL/GenBank/DDBJ databases">
        <title>Genomic Encyclopedia of Type Strains, Phase IV (KMG-IV): sequencing the most valuable type-strain genomes for metagenomic binning, comparative biology and taxonomic classification.</title>
        <authorList>
            <person name="Goeker M."/>
        </authorList>
    </citation>
    <scope>NUCLEOTIDE SEQUENCE [LARGE SCALE GENOMIC DNA]</scope>
    <source>
        <strain evidence="10 11">DSM 100433</strain>
    </source>
</reference>
<dbReference type="GO" id="GO:0005886">
    <property type="term" value="C:plasma membrane"/>
    <property type="evidence" value="ECO:0007669"/>
    <property type="project" value="UniProtKB-SubCell"/>
</dbReference>
<dbReference type="InterPro" id="IPR017937">
    <property type="entry name" value="Thioredoxin_CS"/>
</dbReference>
<keyword evidence="6 8" id="KW-0472">Membrane</keyword>
<feature type="transmembrane region" description="Helical" evidence="8">
    <location>
        <begin position="94"/>
        <end position="116"/>
    </location>
</feature>
<dbReference type="GO" id="GO:0016491">
    <property type="term" value="F:oxidoreductase activity"/>
    <property type="evidence" value="ECO:0007669"/>
    <property type="project" value="InterPro"/>
</dbReference>
<sequence>MSNLIDAGQVNFLLVFLEGILSFFSPCVIPLIPVYIGYLAGNAKHTDENGVIRYERKKVFFHTVFFVLGISFAFFILGLSFTAIGSFFGEHRTLMTRLGGILIVLLGLFQVGFLDFKFLQREHKLHPRLNIKEVNPLIAFVMGFTFSFAWTPCVGPALSSVLIMASGAKSAMTGNLLVLVYALGFVIPFLLLGLFTTQVLEFLRGKQKLLKYTVKAGGVLLILIGIITFTGWMNGVSGYLSSLSLGSASSSQDTSDPSPSAPDAQEPSGGSPESSSGSSSEPQTVPGPDFTLSDQFGNEHTLSDYQGKVVLLNFWTTWCTYCKKEMPDLQELYEEYGNNERDVVILGVANPRTSDNPNAHDSETLEGITKFLENGSYTYPVVMDLDGEVFYNYGVNSYPTTVLLDMEGNLLGYAPGALTKDILKNALDQAVSDGKKDK</sequence>
<gene>
    <name evidence="10" type="ORF">EDD78_103165</name>
</gene>
<dbReference type="PROSITE" id="PS51352">
    <property type="entry name" value="THIOREDOXIN_2"/>
    <property type="match status" value="1"/>
</dbReference>
<feature type="transmembrane region" description="Helical" evidence="8">
    <location>
        <begin position="59"/>
        <end position="88"/>
    </location>
</feature>
<comment type="subcellular location">
    <subcellularLocation>
        <location evidence="1">Cell membrane</location>
        <topology evidence="1">Multi-pass membrane protein</topology>
    </subcellularLocation>
</comment>
<evidence type="ECO:0000256" key="2">
    <source>
        <dbReference type="ARBA" id="ARBA00006143"/>
    </source>
</evidence>
<proteinExistence type="inferred from homology"/>
<feature type="transmembrane region" description="Helical" evidence="8">
    <location>
        <begin position="212"/>
        <end position="233"/>
    </location>
</feature>
<dbReference type="Proteomes" id="UP000294682">
    <property type="component" value="Unassembled WGS sequence"/>
</dbReference>
<dbReference type="InterPro" id="IPR003834">
    <property type="entry name" value="Cyt_c_assmbl_TM_dom"/>
</dbReference>
<keyword evidence="5 8" id="KW-1133">Transmembrane helix</keyword>
<dbReference type="CDD" id="cd02966">
    <property type="entry name" value="TlpA_like_family"/>
    <property type="match status" value="1"/>
</dbReference>
<evidence type="ECO:0000259" key="9">
    <source>
        <dbReference type="PROSITE" id="PS51352"/>
    </source>
</evidence>
<keyword evidence="11" id="KW-1185">Reference proteome</keyword>
<protein>
    <submittedName>
        <fullName evidence="10">Cytochrome c-type biogenesis protein</fullName>
    </submittedName>
</protein>
<dbReference type="PANTHER" id="PTHR31272:SF4">
    <property type="entry name" value="CYTOCHROME C-TYPE BIOGENESIS PROTEIN HI_1454-RELATED"/>
    <property type="match status" value="1"/>
</dbReference>
<feature type="transmembrane region" description="Helical" evidence="8">
    <location>
        <begin position="12"/>
        <end position="38"/>
    </location>
</feature>
<dbReference type="Pfam" id="PF00578">
    <property type="entry name" value="AhpC-TSA"/>
    <property type="match status" value="1"/>
</dbReference>
<comment type="caution">
    <text evidence="10">The sequence shown here is derived from an EMBL/GenBank/DDBJ whole genome shotgun (WGS) entry which is preliminary data.</text>
</comment>
<evidence type="ECO:0000256" key="6">
    <source>
        <dbReference type="ARBA" id="ARBA00023136"/>
    </source>
</evidence>
<evidence type="ECO:0000313" key="10">
    <source>
        <dbReference type="EMBL" id="TCL44127.1"/>
    </source>
</evidence>
<evidence type="ECO:0000256" key="4">
    <source>
        <dbReference type="ARBA" id="ARBA00022692"/>
    </source>
</evidence>
<comment type="similarity">
    <text evidence="2">Belongs to the DsbD family.</text>
</comment>
<name>A0A9X8UL05_9FIRM</name>
<keyword evidence="3" id="KW-1003">Cell membrane</keyword>
<dbReference type="InterPro" id="IPR051790">
    <property type="entry name" value="Cytochrome_c-biogenesis_DsbD"/>
</dbReference>
<evidence type="ECO:0000256" key="8">
    <source>
        <dbReference type="SAM" id="Phobius"/>
    </source>
</evidence>
<dbReference type="SUPFAM" id="SSF52833">
    <property type="entry name" value="Thioredoxin-like"/>
    <property type="match status" value="1"/>
</dbReference>
<dbReference type="PROSITE" id="PS00194">
    <property type="entry name" value="THIOREDOXIN_1"/>
    <property type="match status" value="1"/>
</dbReference>